<comment type="caution">
    <text evidence="3">The sequence shown here is derived from an EMBL/GenBank/DDBJ whole genome shotgun (WGS) entry which is preliminary data.</text>
</comment>
<evidence type="ECO:0000313" key="3">
    <source>
        <dbReference type="EMBL" id="MFC4602381.1"/>
    </source>
</evidence>
<gene>
    <name evidence="3" type="ORF">ACFO6S_01595</name>
</gene>
<dbReference type="PANTHER" id="PTHR35535:SF2">
    <property type="entry name" value="DUF306 DOMAIN-CONTAINING PROTEIN"/>
    <property type="match status" value="1"/>
</dbReference>
<organism evidence="3 4">
    <name type="scientific">Rhodococcus kronopolitis</name>
    <dbReference type="NCBI Taxonomy" id="1460226"/>
    <lineage>
        <taxon>Bacteria</taxon>
        <taxon>Bacillati</taxon>
        <taxon>Actinomycetota</taxon>
        <taxon>Actinomycetes</taxon>
        <taxon>Mycobacteriales</taxon>
        <taxon>Nocardiaceae</taxon>
        <taxon>Rhodococcus</taxon>
    </lineage>
</organism>
<evidence type="ECO:0000256" key="1">
    <source>
        <dbReference type="SAM" id="SignalP"/>
    </source>
</evidence>
<dbReference type="Pfam" id="PF03724">
    <property type="entry name" value="META"/>
    <property type="match status" value="2"/>
</dbReference>
<protein>
    <submittedName>
        <fullName evidence="3">META domain-containing protein</fullName>
    </submittedName>
</protein>
<keyword evidence="1" id="KW-0732">Signal</keyword>
<dbReference type="InterPro" id="IPR053147">
    <property type="entry name" value="Hsp_HslJ-like"/>
</dbReference>
<feature type="signal peptide" evidence="1">
    <location>
        <begin position="1"/>
        <end position="26"/>
    </location>
</feature>
<accession>A0ABV9FK71</accession>
<dbReference type="RefSeq" id="WP_378413481.1">
    <property type="nucleotide sequence ID" value="NZ_JBHSFO010000001.1"/>
</dbReference>
<dbReference type="InterPro" id="IPR038670">
    <property type="entry name" value="HslJ-like_sf"/>
</dbReference>
<sequence length="261" mass="26627">MQPSRLIGLALLAAATLTACSTSAEASDESANSDLVGRTFVSTSVEGTAIPGGGPLTVTFPEADRIALHAGCNRASGTADLSGGVITTGPLATTMMACVGDAGMSDQWMTGFFAASPQWTLDGDALELRNGEATVSMLDKKVAQPDRPLTDTVWVVDTLITPSAVTTSRALETSQPSLQIGADGAVTGFTGCNRMTGTAEVAGETVTFGPLGVTRMACTEETAEIEQAVLAALSGETTATVDADRLRIMNAEGHGLGLRAQ</sequence>
<reference evidence="4" key="1">
    <citation type="journal article" date="2019" name="Int. J. Syst. Evol. Microbiol.">
        <title>The Global Catalogue of Microorganisms (GCM) 10K type strain sequencing project: providing services to taxonomists for standard genome sequencing and annotation.</title>
        <authorList>
            <consortium name="The Broad Institute Genomics Platform"/>
            <consortium name="The Broad Institute Genome Sequencing Center for Infectious Disease"/>
            <person name="Wu L."/>
            <person name="Ma J."/>
        </authorList>
    </citation>
    <scope>NUCLEOTIDE SEQUENCE [LARGE SCALE GENOMIC DNA]</scope>
    <source>
        <strain evidence="4">CCUG 54520</strain>
    </source>
</reference>
<dbReference type="PROSITE" id="PS51257">
    <property type="entry name" value="PROKAR_LIPOPROTEIN"/>
    <property type="match status" value="1"/>
</dbReference>
<feature type="domain" description="DUF306" evidence="2">
    <location>
        <begin position="33"/>
        <end position="134"/>
    </location>
</feature>
<evidence type="ECO:0000259" key="2">
    <source>
        <dbReference type="Pfam" id="PF03724"/>
    </source>
</evidence>
<dbReference type="Proteomes" id="UP001595914">
    <property type="component" value="Unassembled WGS sequence"/>
</dbReference>
<name>A0ABV9FK71_9NOCA</name>
<dbReference type="EMBL" id="JBHSFO010000001">
    <property type="protein sequence ID" value="MFC4602381.1"/>
    <property type="molecule type" value="Genomic_DNA"/>
</dbReference>
<dbReference type="PANTHER" id="PTHR35535">
    <property type="entry name" value="HEAT SHOCK PROTEIN HSLJ"/>
    <property type="match status" value="1"/>
</dbReference>
<dbReference type="InterPro" id="IPR005184">
    <property type="entry name" value="DUF306_Meta_HslJ"/>
</dbReference>
<evidence type="ECO:0000313" key="4">
    <source>
        <dbReference type="Proteomes" id="UP001595914"/>
    </source>
</evidence>
<keyword evidence="4" id="KW-1185">Reference proteome</keyword>
<feature type="domain" description="DUF306" evidence="2">
    <location>
        <begin position="147"/>
        <end position="255"/>
    </location>
</feature>
<proteinExistence type="predicted"/>
<dbReference type="Gene3D" id="2.40.128.270">
    <property type="match status" value="2"/>
</dbReference>
<feature type="chain" id="PRO_5046910423" evidence="1">
    <location>
        <begin position="27"/>
        <end position="261"/>
    </location>
</feature>